<sequence>DLDADLIFIKNIDNVVPDRLKQPTVAYKKALAGVLLKYQEIIFRYQKMLNERHHATLESGILAEAANFLENTLNTKPPDNQYYTEKEELFYYLKEKYNRPVRVCGMVKNEGEPGGGPFWAENTDGTVSLQIAESSQIDPDSVQQQNILKHATHFNPVDLVCATKNYKGEKYDLTGFTDPATGFISKKSKDGKELKAQELPGLWNGAMSNWNTLFVEVPAETFNPVKTVNDLLREQHL</sequence>
<proteinExistence type="predicted"/>
<name>A0A831PQP2_9BACT</name>
<evidence type="ECO:0000313" key="2">
    <source>
        <dbReference type="EMBL" id="HDR51201.1"/>
    </source>
</evidence>
<dbReference type="SUPFAM" id="SSF53448">
    <property type="entry name" value="Nucleotide-diphospho-sugar transferases"/>
    <property type="match status" value="1"/>
</dbReference>
<reference evidence="2" key="1">
    <citation type="journal article" date="2020" name="mSystems">
        <title>Genome- and Community-Level Interaction Insights into Carbon Utilization and Element Cycling Functions of Hydrothermarchaeota in Hydrothermal Sediment.</title>
        <authorList>
            <person name="Zhou Z."/>
            <person name="Liu Y."/>
            <person name="Xu W."/>
            <person name="Pan J."/>
            <person name="Luo Z.H."/>
            <person name="Li M."/>
        </authorList>
    </citation>
    <scope>NUCLEOTIDE SEQUENCE [LARGE SCALE GENOMIC DNA]</scope>
    <source>
        <strain evidence="2">SpSt-1217</strain>
    </source>
</reference>
<dbReference type="EMBL" id="DSDK01000339">
    <property type="protein sequence ID" value="HDR51201.1"/>
    <property type="molecule type" value="Genomic_DNA"/>
</dbReference>
<organism evidence="2">
    <name type="scientific">Mariniphaga anaerophila</name>
    <dbReference type="NCBI Taxonomy" id="1484053"/>
    <lineage>
        <taxon>Bacteria</taxon>
        <taxon>Pseudomonadati</taxon>
        <taxon>Bacteroidota</taxon>
        <taxon>Bacteroidia</taxon>
        <taxon>Marinilabiliales</taxon>
        <taxon>Prolixibacteraceae</taxon>
        <taxon>Mariniphaga</taxon>
    </lineage>
</organism>
<dbReference type="InterPro" id="IPR029044">
    <property type="entry name" value="Nucleotide-diphossugar_trans"/>
</dbReference>
<dbReference type="InterPro" id="IPR025393">
    <property type="entry name" value="DUF4301"/>
</dbReference>
<evidence type="ECO:0000259" key="1">
    <source>
        <dbReference type="Pfam" id="PF14134"/>
    </source>
</evidence>
<accession>A0A831PQP2</accession>
<gene>
    <name evidence="2" type="ORF">ENN90_06205</name>
</gene>
<comment type="caution">
    <text evidence="2">The sequence shown here is derived from an EMBL/GenBank/DDBJ whole genome shotgun (WGS) entry which is preliminary data.</text>
</comment>
<dbReference type="AlphaFoldDB" id="A0A831PQP2"/>
<dbReference type="Proteomes" id="UP000886047">
    <property type="component" value="Unassembled WGS sequence"/>
</dbReference>
<dbReference type="Pfam" id="PF14134">
    <property type="entry name" value="DUF4301"/>
    <property type="match status" value="1"/>
</dbReference>
<feature type="non-terminal residue" evidence="2">
    <location>
        <position position="1"/>
    </location>
</feature>
<protein>
    <submittedName>
        <fullName evidence="2">DUF4301 family protein</fullName>
    </submittedName>
</protein>
<feature type="domain" description="DUF4301" evidence="1">
    <location>
        <begin position="1"/>
        <end position="236"/>
    </location>
</feature>